<evidence type="ECO:0000313" key="5">
    <source>
        <dbReference type="EMBL" id="QEH34773.1"/>
    </source>
</evidence>
<dbReference type="EMBL" id="CP042997">
    <property type="protein sequence ID" value="QEH34773.1"/>
    <property type="molecule type" value="Genomic_DNA"/>
</dbReference>
<proteinExistence type="predicted"/>
<dbReference type="InterPro" id="IPR028098">
    <property type="entry name" value="Glyco_trans_4-like_N"/>
</dbReference>
<reference evidence="5 6" key="1">
    <citation type="submission" date="2019-08" db="EMBL/GenBank/DDBJ databases">
        <title>Deep-cultivation of Planctomycetes and their phenomic and genomic characterization uncovers novel biology.</title>
        <authorList>
            <person name="Wiegand S."/>
            <person name="Jogler M."/>
            <person name="Boedeker C."/>
            <person name="Pinto D."/>
            <person name="Vollmers J."/>
            <person name="Rivas-Marin E."/>
            <person name="Kohn T."/>
            <person name="Peeters S.H."/>
            <person name="Heuer A."/>
            <person name="Rast P."/>
            <person name="Oberbeckmann S."/>
            <person name="Bunk B."/>
            <person name="Jeske O."/>
            <person name="Meyerdierks A."/>
            <person name="Storesund J.E."/>
            <person name="Kallscheuer N."/>
            <person name="Luecker S."/>
            <person name="Lage O.M."/>
            <person name="Pohl T."/>
            <person name="Merkel B.J."/>
            <person name="Hornburger P."/>
            <person name="Mueller R.-W."/>
            <person name="Bruemmer F."/>
            <person name="Labrenz M."/>
            <person name="Spormann A.M."/>
            <person name="Op den Camp H."/>
            <person name="Overmann J."/>
            <person name="Amann R."/>
            <person name="Jetten M.S.M."/>
            <person name="Mascher T."/>
            <person name="Medema M.H."/>
            <person name="Devos D.P."/>
            <person name="Kaster A.-K."/>
            <person name="Ovreas L."/>
            <person name="Rohde M."/>
            <person name="Galperin M.Y."/>
            <person name="Jogler C."/>
        </authorList>
    </citation>
    <scope>NUCLEOTIDE SEQUENCE [LARGE SCALE GENOMIC DNA]</scope>
    <source>
        <strain evidence="5 6">OJF2</strain>
    </source>
</reference>
<protein>
    <submittedName>
        <fullName evidence="5">D-inositol 3-phosphate glycosyltransferase</fullName>
        <ecNumber evidence="5">2.4.1.250</ecNumber>
    </submittedName>
</protein>
<dbReference type="OrthoDB" id="9781413at2"/>
<dbReference type="Gene3D" id="3.40.50.2000">
    <property type="entry name" value="Glycogen Phosphorylase B"/>
    <property type="match status" value="2"/>
</dbReference>
<organism evidence="5 6">
    <name type="scientific">Aquisphaera giovannonii</name>
    <dbReference type="NCBI Taxonomy" id="406548"/>
    <lineage>
        <taxon>Bacteria</taxon>
        <taxon>Pseudomonadati</taxon>
        <taxon>Planctomycetota</taxon>
        <taxon>Planctomycetia</taxon>
        <taxon>Isosphaerales</taxon>
        <taxon>Isosphaeraceae</taxon>
        <taxon>Aquisphaera</taxon>
    </lineage>
</organism>
<dbReference type="AlphaFoldDB" id="A0A5B9W2F8"/>
<name>A0A5B9W2F8_9BACT</name>
<dbReference type="PANTHER" id="PTHR12526">
    <property type="entry name" value="GLYCOSYLTRANSFERASE"/>
    <property type="match status" value="1"/>
</dbReference>
<feature type="domain" description="Glycosyl transferase family 1" evidence="3">
    <location>
        <begin position="207"/>
        <end position="385"/>
    </location>
</feature>
<evidence type="ECO:0000259" key="3">
    <source>
        <dbReference type="Pfam" id="PF00534"/>
    </source>
</evidence>
<evidence type="ECO:0000256" key="2">
    <source>
        <dbReference type="ARBA" id="ARBA00022679"/>
    </source>
</evidence>
<dbReference type="Pfam" id="PF00534">
    <property type="entry name" value="Glycos_transf_1"/>
    <property type="match status" value="1"/>
</dbReference>
<dbReference type="SUPFAM" id="SSF53756">
    <property type="entry name" value="UDP-Glycosyltransferase/glycogen phosphorylase"/>
    <property type="match status" value="1"/>
</dbReference>
<evidence type="ECO:0000313" key="6">
    <source>
        <dbReference type="Proteomes" id="UP000324233"/>
    </source>
</evidence>
<dbReference type="RefSeq" id="WP_148594646.1">
    <property type="nucleotide sequence ID" value="NZ_CP042997.1"/>
</dbReference>
<dbReference type="CDD" id="cd03800">
    <property type="entry name" value="GT4_sucrose_synthase"/>
    <property type="match status" value="1"/>
</dbReference>
<keyword evidence="1 5" id="KW-0328">Glycosyltransferase</keyword>
<dbReference type="EC" id="2.4.1.250" evidence="5"/>
<feature type="domain" description="Glycosyltransferase subfamily 4-like N-terminal" evidence="4">
    <location>
        <begin position="24"/>
        <end position="201"/>
    </location>
</feature>
<dbReference type="Pfam" id="PF13439">
    <property type="entry name" value="Glyco_transf_4"/>
    <property type="match status" value="1"/>
</dbReference>
<accession>A0A5B9W2F8</accession>
<dbReference type="KEGG" id="agv:OJF2_33150"/>
<sequence length="435" mass="46805">MKRRLLWISEHASPLATLGGADSGGQNVYVAQVARHLAAAGHEVDILTRRDAADLPSAVLSADGVRVVHVPAGPPEPVRKEDLLGYMGEFAEFAIRHARRRGGKYDLVHANFFMSALVACEIKRATGVPFVVTFHALGKVRRVHQGGADSFPQERLAIEERAVAEADRVIAECPQDEQDLLEHYRADPRKVETIPCGFDHSEFGPIDRAEARRRLGLPADGPIVLQLGRMVPRKGVDNVIRGLARLRSSRGVAARLLVVGGESREPDPAATPEIGRLLEVAREEGVADAVTFVGSRGRRELRDYYAAADVFASTPWYEPFGITPLEAMACGTPVVGAAVGGIKATVVDGETGYLVPPHDPEALAARLADLLGDPAGAREFGRRAIRHVNARYTWRSVAGSISDLYEVVLGTHRGTRAGAGRLARSTAARVLAHPG</sequence>
<dbReference type="Proteomes" id="UP000324233">
    <property type="component" value="Chromosome"/>
</dbReference>
<dbReference type="PANTHER" id="PTHR12526:SF510">
    <property type="entry name" value="D-INOSITOL 3-PHOSPHATE GLYCOSYLTRANSFERASE"/>
    <property type="match status" value="1"/>
</dbReference>
<dbReference type="GO" id="GO:0102710">
    <property type="term" value="F:D-inositol-3-phosphate glycosyltransferase activity"/>
    <property type="evidence" value="ECO:0007669"/>
    <property type="project" value="UniProtKB-EC"/>
</dbReference>
<dbReference type="InterPro" id="IPR001296">
    <property type="entry name" value="Glyco_trans_1"/>
</dbReference>
<evidence type="ECO:0000259" key="4">
    <source>
        <dbReference type="Pfam" id="PF13439"/>
    </source>
</evidence>
<gene>
    <name evidence="5" type="primary">mshA_4</name>
    <name evidence="5" type="ORF">OJF2_33150</name>
</gene>
<keyword evidence="2 5" id="KW-0808">Transferase</keyword>
<evidence type="ECO:0000256" key="1">
    <source>
        <dbReference type="ARBA" id="ARBA00022676"/>
    </source>
</evidence>
<keyword evidence="6" id="KW-1185">Reference proteome</keyword>